<reference evidence="3 4" key="1">
    <citation type="journal article" date="2023" name="Nat. Commun.">
        <title>Origin of minicircular mitochondrial genomes in red algae.</title>
        <authorList>
            <person name="Lee Y."/>
            <person name="Cho C.H."/>
            <person name="Lee Y.M."/>
            <person name="Park S.I."/>
            <person name="Yang J.H."/>
            <person name="West J.A."/>
            <person name="Bhattacharya D."/>
            <person name="Yoon H.S."/>
        </authorList>
    </citation>
    <scope>NUCLEOTIDE SEQUENCE [LARGE SCALE GENOMIC DNA]</scope>
    <source>
        <strain evidence="3 4">CCMP1338</strain>
        <tissue evidence="3">Whole cell</tissue>
    </source>
</reference>
<dbReference type="Proteomes" id="UP001157974">
    <property type="component" value="Unassembled WGS sequence"/>
</dbReference>
<keyword evidence="2" id="KW-0812">Transmembrane</keyword>
<proteinExistence type="predicted"/>
<name>A0AAV8UKA0_9RHOD</name>
<keyword evidence="1" id="KW-0175">Coiled coil</keyword>
<dbReference type="InterPro" id="IPR014352">
    <property type="entry name" value="FERM/acyl-CoA-bd_prot_sf"/>
</dbReference>
<dbReference type="SUPFAM" id="SSF47027">
    <property type="entry name" value="Acyl-CoA binding protein"/>
    <property type="match status" value="1"/>
</dbReference>
<dbReference type="InterPro" id="IPR035984">
    <property type="entry name" value="Acyl-CoA-binding_sf"/>
</dbReference>
<sequence length="281" mass="31718">MAADFGMKMENRRHSRLRGLFYFFALGLMVATLMILQLPKGTDLGSESSMSTIESTITEAYPYAPQSDTGTATEPQYEDAEKEEKVATLEELQDEVDELFETVDESAEDRSESEKSLAKLMAEGDEVPDYKNSPDEAGDGDEIPLTERFKAATLLYDSMHEKSELSLDSIMRLQALELQSILGDCGTQSDSGELFKSEMEQRAEQINVEENKDLETLWCSLRGNQKRDAMRAYIKRVQALNAPHEELQNIMQMQHEYEEYLGQKQQEEIAVPEATVQVVSG</sequence>
<organism evidence="3 4">
    <name type="scientific">Rhodosorus marinus</name>
    <dbReference type="NCBI Taxonomy" id="101924"/>
    <lineage>
        <taxon>Eukaryota</taxon>
        <taxon>Rhodophyta</taxon>
        <taxon>Stylonematophyceae</taxon>
        <taxon>Stylonematales</taxon>
        <taxon>Stylonemataceae</taxon>
        <taxon>Rhodosorus</taxon>
    </lineage>
</organism>
<gene>
    <name evidence="3" type="ORF">NDN08_006249</name>
</gene>
<keyword evidence="4" id="KW-1185">Reference proteome</keyword>
<comment type="caution">
    <text evidence="3">The sequence shown here is derived from an EMBL/GenBank/DDBJ whole genome shotgun (WGS) entry which is preliminary data.</text>
</comment>
<feature type="transmembrane region" description="Helical" evidence="2">
    <location>
        <begin position="20"/>
        <end position="38"/>
    </location>
</feature>
<dbReference type="GO" id="GO:0000062">
    <property type="term" value="F:fatty-acyl-CoA binding"/>
    <property type="evidence" value="ECO:0007669"/>
    <property type="project" value="InterPro"/>
</dbReference>
<dbReference type="EMBL" id="JAMWBK010000008">
    <property type="protein sequence ID" value="KAJ8902931.1"/>
    <property type="molecule type" value="Genomic_DNA"/>
</dbReference>
<evidence type="ECO:0000313" key="4">
    <source>
        <dbReference type="Proteomes" id="UP001157974"/>
    </source>
</evidence>
<evidence type="ECO:0000256" key="2">
    <source>
        <dbReference type="SAM" id="Phobius"/>
    </source>
</evidence>
<accession>A0AAV8UKA0</accession>
<keyword evidence="2" id="KW-1133">Transmembrane helix</keyword>
<keyword evidence="2" id="KW-0472">Membrane</keyword>
<protein>
    <recommendedName>
        <fullName evidence="5">ACB domain-containing protein</fullName>
    </recommendedName>
</protein>
<evidence type="ECO:0000313" key="3">
    <source>
        <dbReference type="EMBL" id="KAJ8902931.1"/>
    </source>
</evidence>
<evidence type="ECO:0000256" key="1">
    <source>
        <dbReference type="SAM" id="Coils"/>
    </source>
</evidence>
<feature type="coiled-coil region" evidence="1">
    <location>
        <begin position="82"/>
        <end position="109"/>
    </location>
</feature>
<evidence type="ECO:0008006" key="5">
    <source>
        <dbReference type="Google" id="ProtNLM"/>
    </source>
</evidence>
<dbReference type="Gene3D" id="1.20.80.10">
    <property type="match status" value="1"/>
</dbReference>
<dbReference type="AlphaFoldDB" id="A0AAV8UKA0"/>